<feature type="transmembrane region" description="Helical" evidence="5">
    <location>
        <begin position="76"/>
        <end position="93"/>
    </location>
</feature>
<accession>A0A059F9F8</accession>
<comment type="subcellular location">
    <subcellularLocation>
        <location evidence="1">Membrane</location>
        <topology evidence="1">Multi-pass membrane protein</topology>
    </subcellularLocation>
</comment>
<dbReference type="RefSeq" id="WP_035583242.1">
    <property type="nucleotide sequence ID" value="NZ_ARYJ01000009.1"/>
</dbReference>
<dbReference type="GO" id="GO:0016020">
    <property type="term" value="C:membrane"/>
    <property type="evidence" value="ECO:0007669"/>
    <property type="project" value="UniProtKB-SubCell"/>
</dbReference>
<dbReference type="AlphaFoldDB" id="A0A059F9F8"/>
<evidence type="ECO:0000259" key="6">
    <source>
        <dbReference type="Pfam" id="PF04138"/>
    </source>
</evidence>
<dbReference type="STRING" id="1280952.HJA_13645"/>
<evidence type="ECO:0000313" key="7">
    <source>
        <dbReference type="EMBL" id="KCZ87249.1"/>
    </source>
</evidence>
<name>A0A059F9F8_9PROT</name>
<dbReference type="EMBL" id="ARYJ01000009">
    <property type="protein sequence ID" value="KCZ87249.1"/>
    <property type="molecule type" value="Genomic_DNA"/>
</dbReference>
<keyword evidence="8" id="KW-1185">Reference proteome</keyword>
<evidence type="ECO:0000256" key="1">
    <source>
        <dbReference type="ARBA" id="ARBA00004141"/>
    </source>
</evidence>
<dbReference type="OrthoDB" id="565050at2"/>
<dbReference type="InterPro" id="IPR007267">
    <property type="entry name" value="GtrA_DPMS_TM"/>
</dbReference>
<proteinExistence type="predicted"/>
<protein>
    <recommendedName>
        <fullName evidence="6">GtrA/DPMS transmembrane domain-containing protein</fullName>
    </recommendedName>
</protein>
<feature type="domain" description="GtrA/DPMS transmembrane" evidence="6">
    <location>
        <begin position="9"/>
        <end position="131"/>
    </location>
</feature>
<gene>
    <name evidence="7" type="ORF">HJA_13645</name>
</gene>
<feature type="transmembrane region" description="Helical" evidence="5">
    <location>
        <begin position="35"/>
        <end position="56"/>
    </location>
</feature>
<organism evidence="7 8">
    <name type="scientific">Hyphomonas jannaschiana VP2</name>
    <dbReference type="NCBI Taxonomy" id="1280952"/>
    <lineage>
        <taxon>Bacteria</taxon>
        <taxon>Pseudomonadati</taxon>
        <taxon>Pseudomonadota</taxon>
        <taxon>Alphaproteobacteria</taxon>
        <taxon>Hyphomonadales</taxon>
        <taxon>Hyphomonadaceae</taxon>
        <taxon>Hyphomonas</taxon>
    </lineage>
</organism>
<reference evidence="7 8" key="1">
    <citation type="journal article" date="2014" name="Antonie Van Leeuwenhoek">
        <title>Hyphomonas beringensis sp. nov. and Hyphomonas chukchiensis sp. nov., isolated from surface seawater of the Bering Sea and Chukchi Sea.</title>
        <authorList>
            <person name="Li C."/>
            <person name="Lai Q."/>
            <person name="Li G."/>
            <person name="Dong C."/>
            <person name="Wang J."/>
            <person name="Liao Y."/>
            <person name="Shao Z."/>
        </authorList>
    </citation>
    <scope>NUCLEOTIDE SEQUENCE [LARGE SCALE GENOMIC DNA]</scope>
    <source>
        <strain evidence="7 8">VP2</strain>
    </source>
</reference>
<dbReference type="Pfam" id="PF04138">
    <property type="entry name" value="GtrA_DPMS_TM"/>
    <property type="match status" value="1"/>
</dbReference>
<dbReference type="Proteomes" id="UP000024816">
    <property type="component" value="Unassembled WGS sequence"/>
</dbReference>
<evidence type="ECO:0000256" key="4">
    <source>
        <dbReference type="ARBA" id="ARBA00023136"/>
    </source>
</evidence>
<keyword evidence="2 5" id="KW-0812">Transmembrane</keyword>
<evidence type="ECO:0000256" key="3">
    <source>
        <dbReference type="ARBA" id="ARBA00022989"/>
    </source>
</evidence>
<keyword evidence="4 5" id="KW-0472">Membrane</keyword>
<evidence type="ECO:0000256" key="2">
    <source>
        <dbReference type="ARBA" id="ARBA00022692"/>
    </source>
</evidence>
<dbReference type="PATRIC" id="fig|1280952.3.peg.2731"/>
<feature type="transmembrane region" description="Helical" evidence="5">
    <location>
        <begin position="7"/>
        <end position="29"/>
    </location>
</feature>
<dbReference type="NCBIfam" id="NF037976">
    <property type="entry name" value="gtrA_1"/>
    <property type="match status" value="1"/>
</dbReference>
<evidence type="ECO:0000256" key="5">
    <source>
        <dbReference type="SAM" id="Phobius"/>
    </source>
</evidence>
<evidence type="ECO:0000313" key="8">
    <source>
        <dbReference type="Proteomes" id="UP000024816"/>
    </source>
</evidence>
<dbReference type="eggNOG" id="COG2246">
    <property type="taxonomic scope" value="Bacteria"/>
</dbReference>
<dbReference type="GO" id="GO:0000271">
    <property type="term" value="P:polysaccharide biosynthetic process"/>
    <property type="evidence" value="ECO:0007669"/>
    <property type="project" value="InterPro"/>
</dbReference>
<keyword evidence="3 5" id="KW-1133">Transmembrane helix</keyword>
<sequence>MTVRELVFRYTAFAVIATLVNLGTQRFILTLGTDAFFYAAAVAAGTLTGLVVKYILDKRWIFGDIQTGLKAHGRKFTLYTIMGVFTTAIFWSSETAFWLIWKTDFMREVGAIAGLAVGYFVKYQLDRRFVFSSAQLVSDGPDS</sequence>
<comment type="caution">
    <text evidence="7">The sequence shown here is derived from an EMBL/GenBank/DDBJ whole genome shotgun (WGS) entry which is preliminary data.</text>
</comment>